<feature type="transmembrane region" description="Helical" evidence="6">
    <location>
        <begin position="324"/>
        <end position="345"/>
    </location>
</feature>
<comment type="caution">
    <text evidence="7">The sequence shown here is derived from an EMBL/GenBank/DDBJ whole genome shotgun (WGS) entry which is preliminary data.</text>
</comment>
<gene>
    <name evidence="7" type="ORF">C1I93_02370</name>
</gene>
<reference evidence="7 8" key="1">
    <citation type="submission" date="2018-01" db="EMBL/GenBank/DDBJ databases">
        <title>Draft genome sequence of Jishengella endophytica.</title>
        <authorList>
            <person name="Sahin N."/>
            <person name="Ay H."/>
            <person name="Saygin H."/>
        </authorList>
    </citation>
    <scope>NUCLEOTIDE SEQUENCE [LARGE SCALE GENOMIC DNA]</scope>
    <source>
        <strain evidence="7 8">DSM 45430</strain>
    </source>
</reference>
<keyword evidence="2" id="KW-1003">Cell membrane</keyword>
<evidence type="ECO:0000256" key="1">
    <source>
        <dbReference type="ARBA" id="ARBA00004651"/>
    </source>
</evidence>
<proteinExistence type="predicted"/>
<feature type="transmembrane region" description="Helical" evidence="6">
    <location>
        <begin position="351"/>
        <end position="369"/>
    </location>
</feature>
<evidence type="ECO:0000256" key="2">
    <source>
        <dbReference type="ARBA" id="ARBA00022475"/>
    </source>
</evidence>
<feature type="transmembrane region" description="Helical" evidence="6">
    <location>
        <begin position="219"/>
        <end position="238"/>
    </location>
</feature>
<feature type="transmembrane region" description="Helical" evidence="6">
    <location>
        <begin position="293"/>
        <end position="312"/>
    </location>
</feature>
<keyword evidence="3 6" id="KW-0812">Transmembrane</keyword>
<evidence type="ECO:0000313" key="8">
    <source>
        <dbReference type="Proteomes" id="UP000248627"/>
    </source>
</evidence>
<dbReference type="PANTHER" id="PTHR30250:SF26">
    <property type="entry name" value="PSMA PROTEIN"/>
    <property type="match status" value="1"/>
</dbReference>
<keyword evidence="8" id="KW-1185">Reference proteome</keyword>
<feature type="transmembrane region" description="Helical" evidence="6">
    <location>
        <begin position="141"/>
        <end position="159"/>
    </location>
</feature>
<keyword evidence="5 6" id="KW-0472">Membrane</keyword>
<feature type="transmembrane region" description="Helical" evidence="6">
    <location>
        <begin position="85"/>
        <end position="102"/>
    </location>
</feature>
<keyword evidence="4 6" id="KW-1133">Transmembrane helix</keyword>
<feature type="transmembrane region" description="Helical" evidence="6">
    <location>
        <begin position="20"/>
        <end position="40"/>
    </location>
</feature>
<evidence type="ECO:0000256" key="6">
    <source>
        <dbReference type="SAM" id="Phobius"/>
    </source>
</evidence>
<accession>A0A2W2CLU5</accession>
<dbReference type="PANTHER" id="PTHR30250">
    <property type="entry name" value="PST FAMILY PREDICTED COLANIC ACID TRANSPORTER"/>
    <property type="match status" value="1"/>
</dbReference>
<comment type="subcellular location">
    <subcellularLocation>
        <location evidence="1">Cell membrane</location>
        <topology evidence="1">Multi-pass membrane protein</topology>
    </subcellularLocation>
</comment>
<evidence type="ECO:0000256" key="5">
    <source>
        <dbReference type="ARBA" id="ARBA00023136"/>
    </source>
</evidence>
<protein>
    <recommendedName>
        <fullName evidence="9">Membrane protein involved in the export of O-antigen and teichoic acid</fullName>
    </recommendedName>
</protein>
<dbReference type="EMBL" id="POTX01000008">
    <property type="protein sequence ID" value="PZG00472.1"/>
    <property type="molecule type" value="Genomic_DNA"/>
</dbReference>
<dbReference type="GO" id="GO:0005886">
    <property type="term" value="C:plasma membrane"/>
    <property type="evidence" value="ECO:0007669"/>
    <property type="project" value="UniProtKB-SubCell"/>
</dbReference>
<dbReference type="InterPro" id="IPR050833">
    <property type="entry name" value="Poly_Biosynth_Transport"/>
</dbReference>
<organism evidence="7 8">
    <name type="scientific">Micromonospora endophytica</name>
    <dbReference type="NCBI Taxonomy" id="515350"/>
    <lineage>
        <taxon>Bacteria</taxon>
        <taxon>Bacillati</taxon>
        <taxon>Actinomycetota</taxon>
        <taxon>Actinomycetes</taxon>
        <taxon>Micromonosporales</taxon>
        <taxon>Micromonosporaceae</taxon>
        <taxon>Micromonospora</taxon>
    </lineage>
</organism>
<name>A0A2W2CLU5_9ACTN</name>
<dbReference type="Proteomes" id="UP000248627">
    <property type="component" value="Unassembled WGS sequence"/>
</dbReference>
<dbReference type="AlphaFoldDB" id="A0A2W2CLU5"/>
<evidence type="ECO:0000256" key="4">
    <source>
        <dbReference type="ARBA" id="ARBA00022989"/>
    </source>
</evidence>
<feature type="transmembrane region" description="Helical" evidence="6">
    <location>
        <begin position="114"/>
        <end position="135"/>
    </location>
</feature>
<evidence type="ECO:0000256" key="3">
    <source>
        <dbReference type="ARBA" id="ARBA00022692"/>
    </source>
</evidence>
<feature type="transmembrane region" description="Helical" evidence="6">
    <location>
        <begin position="250"/>
        <end position="273"/>
    </location>
</feature>
<sequence>MGNLMVSVSVARGESLSGLGQFALTLSLYVLVIGLVRTAVTEAVLAARTAPARCTIRQGARRAAAVAVAAGVITAATGAVLGSPYLTVAGLALPGLVAYDYVKAISIGVGRTRVAWAQECAWLGLTVLSVGTVLVADAPPVMIFVGWAASGAVLGIVVARWQRYGMLPRWGLDRRDSRVAASFAGQFLVTAGSAQLALSALAATAGVAVVGALGAARTVFGPVTLLTTTLSALIVPYLAQSRADTPRARLRAAGAAVALTVGVLLPLVIVVCLLPDEVGRAVLGDNWQAARPLLPLLSVEALLEPIALVAFAGHRVQSAGARALAIGVLLGPLRIATIVAGGVLFGAAGAAGALAVLALLSAACWWLSYRRLNATPADSR</sequence>
<evidence type="ECO:0000313" key="7">
    <source>
        <dbReference type="EMBL" id="PZG00472.1"/>
    </source>
</evidence>
<feature type="transmembrane region" description="Helical" evidence="6">
    <location>
        <begin position="180"/>
        <end position="213"/>
    </location>
</feature>
<evidence type="ECO:0008006" key="9">
    <source>
        <dbReference type="Google" id="ProtNLM"/>
    </source>
</evidence>
<feature type="transmembrane region" description="Helical" evidence="6">
    <location>
        <begin position="60"/>
        <end position="79"/>
    </location>
</feature>